<accession>A0ABT9HS42</accession>
<keyword evidence="2" id="KW-1185">Reference proteome</keyword>
<protein>
    <recommendedName>
        <fullName evidence="3">Nitronate monooxygenase domain-containing protein</fullName>
    </recommendedName>
</protein>
<dbReference type="RefSeq" id="WP_305933185.1">
    <property type="nucleotide sequence ID" value="NZ_JAVAIM010000001.1"/>
</dbReference>
<evidence type="ECO:0008006" key="3">
    <source>
        <dbReference type="Google" id="ProtNLM"/>
    </source>
</evidence>
<evidence type="ECO:0000313" key="1">
    <source>
        <dbReference type="EMBL" id="MDP4575955.1"/>
    </source>
</evidence>
<evidence type="ECO:0000313" key="2">
    <source>
        <dbReference type="Proteomes" id="UP001240639"/>
    </source>
</evidence>
<organism evidence="1 2">
    <name type="scientific">Qipengyuania profundimaris</name>
    <dbReference type="NCBI Taxonomy" id="3067652"/>
    <lineage>
        <taxon>Bacteria</taxon>
        <taxon>Pseudomonadati</taxon>
        <taxon>Pseudomonadota</taxon>
        <taxon>Alphaproteobacteria</taxon>
        <taxon>Sphingomonadales</taxon>
        <taxon>Erythrobacteraceae</taxon>
        <taxon>Qipengyuania</taxon>
    </lineage>
</organism>
<proteinExistence type="predicted"/>
<name>A0ABT9HS42_9SPHN</name>
<dbReference type="Gene3D" id="3.20.20.70">
    <property type="entry name" value="Aldolase class I"/>
    <property type="match status" value="1"/>
</dbReference>
<dbReference type="EMBL" id="JAVAIM010000001">
    <property type="protein sequence ID" value="MDP4575955.1"/>
    <property type="molecule type" value="Genomic_DNA"/>
</dbReference>
<gene>
    <name evidence="1" type="ORF">Q9K02_12455</name>
</gene>
<reference evidence="1 2" key="1">
    <citation type="submission" date="2023-08" db="EMBL/GenBank/DDBJ databases">
        <title>genomic of G39.</title>
        <authorList>
            <person name="Wang Y."/>
        </authorList>
    </citation>
    <scope>NUCLEOTIDE SEQUENCE [LARGE SCALE GENOMIC DNA]</scope>
    <source>
        <strain evidence="1 2">G39</strain>
    </source>
</reference>
<sequence length="104" mass="11718">MPDQRQKKLIFRAYRNTARVAANSISQEVVKLEREGQYFEEVAHLVKGQRGLEGYEVSDTDRGVWSAGMIQGLIYDVPGVSELVERIIEEAAAIITQRLAELVL</sequence>
<dbReference type="InterPro" id="IPR013785">
    <property type="entry name" value="Aldolase_TIM"/>
</dbReference>
<dbReference type="Proteomes" id="UP001240639">
    <property type="component" value="Unassembled WGS sequence"/>
</dbReference>
<comment type="caution">
    <text evidence="1">The sequence shown here is derived from an EMBL/GenBank/DDBJ whole genome shotgun (WGS) entry which is preliminary data.</text>
</comment>